<dbReference type="EMBL" id="JAIWYP010000015">
    <property type="protein sequence ID" value="KAH3703901.1"/>
    <property type="molecule type" value="Genomic_DNA"/>
</dbReference>
<feature type="compositionally biased region" description="Polar residues" evidence="1">
    <location>
        <begin position="61"/>
        <end position="75"/>
    </location>
</feature>
<feature type="region of interest" description="Disordered" evidence="1">
    <location>
        <begin position="54"/>
        <end position="75"/>
    </location>
</feature>
<name>A0A9D3YSU4_DREPO</name>
<evidence type="ECO:0000313" key="2">
    <source>
        <dbReference type="EMBL" id="KAH3703901.1"/>
    </source>
</evidence>
<reference evidence="2" key="1">
    <citation type="journal article" date="2019" name="bioRxiv">
        <title>The Genome of the Zebra Mussel, Dreissena polymorpha: A Resource for Invasive Species Research.</title>
        <authorList>
            <person name="McCartney M.A."/>
            <person name="Auch B."/>
            <person name="Kono T."/>
            <person name="Mallez S."/>
            <person name="Zhang Y."/>
            <person name="Obille A."/>
            <person name="Becker A."/>
            <person name="Abrahante J.E."/>
            <person name="Garbe J."/>
            <person name="Badalamenti J.P."/>
            <person name="Herman A."/>
            <person name="Mangelson H."/>
            <person name="Liachko I."/>
            <person name="Sullivan S."/>
            <person name="Sone E.D."/>
            <person name="Koren S."/>
            <person name="Silverstein K.A.T."/>
            <person name="Beckman K.B."/>
            <person name="Gohl D.M."/>
        </authorList>
    </citation>
    <scope>NUCLEOTIDE SEQUENCE</scope>
    <source>
        <strain evidence="2">Duluth1</strain>
        <tissue evidence="2">Whole animal</tissue>
    </source>
</reference>
<evidence type="ECO:0000256" key="1">
    <source>
        <dbReference type="SAM" id="MobiDB-lite"/>
    </source>
</evidence>
<gene>
    <name evidence="2" type="ORF">DPMN_078953</name>
</gene>
<keyword evidence="3" id="KW-1185">Reference proteome</keyword>
<dbReference type="Proteomes" id="UP000828390">
    <property type="component" value="Unassembled WGS sequence"/>
</dbReference>
<sequence>MYKLTSRRRIGRERFTHLDFRLELVRELAGGFCKRKGAAPEGRGRDGLVEQMNMGAMSCPDSPTRQRLESTTPDT</sequence>
<protein>
    <submittedName>
        <fullName evidence="2">Uncharacterized protein</fullName>
    </submittedName>
</protein>
<proteinExistence type="predicted"/>
<dbReference type="AlphaFoldDB" id="A0A9D3YSU4"/>
<evidence type="ECO:0000313" key="3">
    <source>
        <dbReference type="Proteomes" id="UP000828390"/>
    </source>
</evidence>
<comment type="caution">
    <text evidence="2">The sequence shown here is derived from an EMBL/GenBank/DDBJ whole genome shotgun (WGS) entry which is preliminary data.</text>
</comment>
<accession>A0A9D3YSU4</accession>
<reference evidence="2" key="2">
    <citation type="submission" date="2020-11" db="EMBL/GenBank/DDBJ databases">
        <authorList>
            <person name="McCartney M.A."/>
            <person name="Auch B."/>
            <person name="Kono T."/>
            <person name="Mallez S."/>
            <person name="Becker A."/>
            <person name="Gohl D.M."/>
            <person name="Silverstein K.A.T."/>
            <person name="Koren S."/>
            <person name="Bechman K.B."/>
            <person name="Herman A."/>
            <person name="Abrahante J.E."/>
            <person name="Garbe J."/>
        </authorList>
    </citation>
    <scope>NUCLEOTIDE SEQUENCE</scope>
    <source>
        <strain evidence="2">Duluth1</strain>
        <tissue evidence="2">Whole animal</tissue>
    </source>
</reference>
<organism evidence="2 3">
    <name type="scientific">Dreissena polymorpha</name>
    <name type="common">Zebra mussel</name>
    <name type="synonym">Mytilus polymorpha</name>
    <dbReference type="NCBI Taxonomy" id="45954"/>
    <lineage>
        <taxon>Eukaryota</taxon>
        <taxon>Metazoa</taxon>
        <taxon>Spiralia</taxon>
        <taxon>Lophotrochozoa</taxon>
        <taxon>Mollusca</taxon>
        <taxon>Bivalvia</taxon>
        <taxon>Autobranchia</taxon>
        <taxon>Heteroconchia</taxon>
        <taxon>Euheterodonta</taxon>
        <taxon>Imparidentia</taxon>
        <taxon>Neoheterodontei</taxon>
        <taxon>Myida</taxon>
        <taxon>Dreissenoidea</taxon>
        <taxon>Dreissenidae</taxon>
        <taxon>Dreissena</taxon>
    </lineage>
</organism>